<reference evidence="11 12" key="1">
    <citation type="submission" date="2019-04" db="EMBL/GenBank/DDBJ databases">
        <title>Phreatobacter aquaticus sp. nov.</title>
        <authorList>
            <person name="Choi A."/>
        </authorList>
    </citation>
    <scope>NUCLEOTIDE SEQUENCE [LARGE SCALE GENOMIC DNA]</scope>
    <source>
        <strain evidence="11 12">KCTC 52518</strain>
    </source>
</reference>
<dbReference type="PROSITE" id="PS00194">
    <property type="entry name" value="THIOREDOXIN_1"/>
    <property type="match status" value="1"/>
</dbReference>
<evidence type="ECO:0000256" key="7">
    <source>
        <dbReference type="PIRNR" id="PIRNR000077"/>
    </source>
</evidence>
<evidence type="ECO:0000256" key="8">
    <source>
        <dbReference type="PIRSR" id="PIRSR000077-1"/>
    </source>
</evidence>
<keyword evidence="12" id="KW-1185">Reference proteome</keyword>
<dbReference type="InterPro" id="IPR013766">
    <property type="entry name" value="Thioredoxin_domain"/>
</dbReference>
<keyword evidence="5 9" id="KW-0676">Redox-active center</keyword>
<dbReference type="RefSeq" id="WP_136962024.1">
    <property type="nucleotide sequence ID" value="NZ_CP039690.1"/>
</dbReference>
<evidence type="ECO:0000256" key="5">
    <source>
        <dbReference type="ARBA" id="ARBA00023284"/>
    </source>
</evidence>
<dbReference type="PROSITE" id="PS51352">
    <property type="entry name" value="THIOREDOXIN_2"/>
    <property type="match status" value="1"/>
</dbReference>
<dbReference type="EMBL" id="CP039690">
    <property type="protein sequence ID" value="QCI66583.1"/>
    <property type="molecule type" value="Genomic_DNA"/>
</dbReference>
<dbReference type="SUPFAM" id="SSF52833">
    <property type="entry name" value="Thioredoxin-like"/>
    <property type="match status" value="1"/>
</dbReference>
<dbReference type="GO" id="GO:0015035">
    <property type="term" value="F:protein-disulfide reductase activity"/>
    <property type="evidence" value="ECO:0007669"/>
    <property type="project" value="UniProtKB-UniRule"/>
</dbReference>
<gene>
    <name evidence="11" type="primary">trxA</name>
    <name evidence="11" type="ORF">E8M01_21535</name>
</gene>
<dbReference type="InterPro" id="IPR005746">
    <property type="entry name" value="Thioredoxin"/>
</dbReference>
<dbReference type="GO" id="GO:0045454">
    <property type="term" value="P:cell redox homeostasis"/>
    <property type="evidence" value="ECO:0007669"/>
    <property type="project" value="TreeGrafter"/>
</dbReference>
<dbReference type="Gene3D" id="3.40.30.10">
    <property type="entry name" value="Glutaredoxin"/>
    <property type="match status" value="1"/>
</dbReference>
<evidence type="ECO:0000256" key="3">
    <source>
        <dbReference type="ARBA" id="ARBA00022982"/>
    </source>
</evidence>
<evidence type="ECO:0000256" key="9">
    <source>
        <dbReference type="PIRSR" id="PIRSR000077-4"/>
    </source>
</evidence>
<feature type="active site" description="Nucleophile" evidence="8">
    <location>
        <position position="33"/>
    </location>
</feature>
<dbReference type="NCBIfam" id="TIGR01068">
    <property type="entry name" value="thioredoxin"/>
    <property type="match status" value="1"/>
</dbReference>
<dbReference type="OrthoDB" id="9790390at2"/>
<keyword evidence="4 9" id="KW-1015">Disulfide bond</keyword>
<evidence type="ECO:0000256" key="1">
    <source>
        <dbReference type="ARBA" id="ARBA00008987"/>
    </source>
</evidence>
<dbReference type="Proteomes" id="UP000298781">
    <property type="component" value="Chromosome"/>
</dbReference>
<evidence type="ECO:0000313" key="12">
    <source>
        <dbReference type="Proteomes" id="UP000298781"/>
    </source>
</evidence>
<dbReference type="PIRSF" id="PIRSF000077">
    <property type="entry name" value="Thioredoxin"/>
    <property type="match status" value="1"/>
</dbReference>
<keyword evidence="3" id="KW-0249">Electron transport</keyword>
<evidence type="ECO:0000259" key="10">
    <source>
        <dbReference type="PROSITE" id="PS51352"/>
    </source>
</evidence>
<dbReference type="PANTHER" id="PTHR45663">
    <property type="entry name" value="GEO12009P1"/>
    <property type="match status" value="1"/>
</dbReference>
<feature type="active site" description="Nucleophile" evidence="8">
    <location>
        <position position="30"/>
    </location>
</feature>
<evidence type="ECO:0000256" key="2">
    <source>
        <dbReference type="ARBA" id="ARBA00022448"/>
    </source>
</evidence>
<dbReference type="PRINTS" id="PR00421">
    <property type="entry name" value="THIOREDOXIN"/>
</dbReference>
<dbReference type="KEGG" id="pstg:E8M01_21535"/>
<evidence type="ECO:0000256" key="4">
    <source>
        <dbReference type="ARBA" id="ARBA00023157"/>
    </source>
</evidence>
<dbReference type="Pfam" id="PF00085">
    <property type="entry name" value="Thioredoxin"/>
    <property type="match status" value="1"/>
</dbReference>
<feature type="domain" description="Thioredoxin" evidence="10">
    <location>
        <begin position="1"/>
        <end position="110"/>
    </location>
</feature>
<dbReference type="CDD" id="cd02947">
    <property type="entry name" value="TRX_family"/>
    <property type="match status" value="1"/>
</dbReference>
<dbReference type="PANTHER" id="PTHR45663:SF11">
    <property type="entry name" value="GEO12009P1"/>
    <property type="match status" value="1"/>
</dbReference>
<evidence type="ECO:0000313" key="11">
    <source>
        <dbReference type="EMBL" id="QCI66583.1"/>
    </source>
</evidence>
<name>A0A4D7B6J2_9HYPH</name>
<dbReference type="FunFam" id="3.40.30.10:FF:000001">
    <property type="entry name" value="Thioredoxin"/>
    <property type="match status" value="1"/>
</dbReference>
<dbReference type="InterPro" id="IPR017937">
    <property type="entry name" value="Thioredoxin_CS"/>
</dbReference>
<keyword evidence="2" id="KW-0813">Transport</keyword>
<protein>
    <recommendedName>
        <fullName evidence="6 7">Thioredoxin</fullName>
    </recommendedName>
</protein>
<proteinExistence type="inferred from homology"/>
<feature type="site" description="Deprotonates C-terminal active site Cys" evidence="8">
    <location>
        <position position="24"/>
    </location>
</feature>
<feature type="disulfide bond" description="Redox-active" evidence="9">
    <location>
        <begin position="30"/>
        <end position="33"/>
    </location>
</feature>
<feature type="site" description="Contributes to redox potential value" evidence="8">
    <location>
        <position position="31"/>
    </location>
</feature>
<feature type="site" description="Contributes to redox potential value" evidence="8">
    <location>
        <position position="32"/>
    </location>
</feature>
<dbReference type="InterPro" id="IPR036249">
    <property type="entry name" value="Thioredoxin-like_sf"/>
</dbReference>
<evidence type="ECO:0000256" key="6">
    <source>
        <dbReference type="NCBIfam" id="TIGR01068"/>
    </source>
</evidence>
<sequence>MLTNLTDASFDSDVIQARGAVLVDFWAPWCGPCRMLKPALKRLSVEFAGQLRIVKLDISQHEETARRFAVRTTPTLLLFKDGEAVDSRVGALPGAAIADWLRAVLGEGQSPRAGRS</sequence>
<comment type="similarity">
    <text evidence="1 7">Belongs to the thioredoxin family.</text>
</comment>
<organism evidence="11 12">
    <name type="scientific">Phreatobacter stygius</name>
    <dbReference type="NCBI Taxonomy" id="1940610"/>
    <lineage>
        <taxon>Bacteria</taxon>
        <taxon>Pseudomonadati</taxon>
        <taxon>Pseudomonadota</taxon>
        <taxon>Alphaproteobacteria</taxon>
        <taxon>Hyphomicrobiales</taxon>
        <taxon>Phreatobacteraceae</taxon>
        <taxon>Phreatobacter</taxon>
    </lineage>
</organism>
<accession>A0A4D7B6J2</accession>
<dbReference type="AlphaFoldDB" id="A0A4D7B6J2"/>
<dbReference type="GO" id="GO:0005829">
    <property type="term" value="C:cytosol"/>
    <property type="evidence" value="ECO:0007669"/>
    <property type="project" value="TreeGrafter"/>
</dbReference>